<feature type="region of interest" description="Disordered" evidence="1">
    <location>
        <begin position="1"/>
        <end position="27"/>
    </location>
</feature>
<sequence length="110" mass="12788">MKTETQFKKGQSGNPKGRPKGKSNKTTQEIKDLMQSFLESKIDELDEVYDQLEPKDKINAMIKMLPYLVPKQLQMDLNATHTQNVKYDFSQLSDDELHKFLELTEKINPN</sequence>
<keyword evidence="4" id="KW-1185">Reference proteome</keyword>
<proteinExistence type="predicted"/>
<dbReference type="RefSeq" id="WP_146888634.1">
    <property type="nucleotide sequence ID" value="NZ_VORX01000001.1"/>
</dbReference>
<evidence type="ECO:0000259" key="2">
    <source>
        <dbReference type="Pfam" id="PF18932"/>
    </source>
</evidence>
<dbReference type="Proteomes" id="UP000321734">
    <property type="component" value="Unassembled WGS sequence"/>
</dbReference>
<evidence type="ECO:0000313" key="4">
    <source>
        <dbReference type="Proteomes" id="UP000321734"/>
    </source>
</evidence>
<gene>
    <name evidence="3" type="ORF">ES711_00925</name>
</gene>
<evidence type="ECO:0000256" key="1">
    <source>
        <dbReference type="SAM" id="MobiDB-lite"/>
    </source>
</evidence>
<dbReference type="EMBL" id="VORX01000001">
    <property type="protein sequence ID" value="TXE10503.1"/>
    <property type="molecule type" value="Genomic_DNA"/>
</dbReference>
<dbReference type="OrthoDB" id="1377054at2"/>
<evidence type="ECO:0000313" key="3">
    <source>
        <dbReference type="EMBL" id="TXE10503.1"/>
    </source>
</evidence>
<dbReference type="Pfam" id="PF18932">
    <property type="entry name" value="DUF5681"/>
    <property type="match status" value="1"/>
</dbReference>
<reference evidence="3 4" key="1">
    <citation type="submission" date="2019-08" db="EMBL/GenBank/DDBJ databases">
        <title>Genome sequence of Gelidibacter salicanalis IC162T.</title>
        <authorList>
            <person name="Bowman J.P."/>
        </authorList>
    </citation>
    <scope>NUCLEOTIDE SEQUENCE [LARGE SCALE GENOMIC DNA]</scope>
    <source>
        <strain evidence="3 4">IC162</strain>
    </source>
</reference>
<dbReference type="InterPro" id="IPR043736">
    <property type="entry name" value="DUF5681"/>
</dbReference>
<accession>A0A5C7ASF6</accession>
<comment type="caution">
    <text evidence="3">The sequence shown here is derived from an EMBL/GenBank/DDBJ whole genome shotgun (WGS) entry which is preliminary data.</text>
</comment>
<name>A0A5C7ASF6_9FLAO</name>
<protein>
    <recommendedName>
        <fullName evidence="2">DUF5681 domain-containing protein</fullName>
    </recommendedName>
</protein>
<feature type="domain" description="DUF5681" evidence="2">
    <location>
        <begin position="4"/>
        <end position="35"/>
    </location>
</feature>
<dbReference type="AlphaFoldDB" id="A0A5C7ASF6"/>
<organism evidence="3 4">
    <name type="scientific">Gelidibacter salicanalis</name>
    <dbReference type="NCBI Taxonomy" id="291193"/>
    <lineage>
        <taxon>Bacteria</taxon>
        <taxon>Pseudomonadati</taxon>
        <taxon>Bacteroidota</taxon>
        <taxon>Flavobacteriia</taxon>
        <taxon>Flavobacteriales</taxon>
        <taxon>Flavobacteriaceae</taxon>
        <taxon>Gelidibacter</taxon>
    </lineage>
</organism>